<accession>A0AAN8WXM8</accession>
<dbReference type="EMBL" id="JAXCGZ010013323">
    <property type="protein sequence ID" value="KAK7072857.1"/>
    <property type="molecule type" value="Genomic_DNA"/>
</dbReference>
<evidence type="ECO:0000313" key="12">
    <source>
        <dbReference type="Proteomes" id="UP001381693"/>
    </source>
</evidence>
<keyword evidence="7" id="KW-0496">Mitochondrion</keyword>
<dbReference type="PANTHER" id="PTHR45624:SF10">
    <property type="entry name" value="SLC (SOLUTE CARRIER) HOMOLOG"/>
    <property type="match status" value="1"/>
</dbReference>
<evidence type="ECO:0000256" key="3">
    <source>
        <dbReference type="ARBA" id="ARBA00022448"/>
    </source>
</evidence>
<dbReference type="Gene3D" id="1.50.40.10">
    <property type="entry name" value="Mitochondrial carrier domain"/>
    <property type="match status" value="1"/>
</dbReference>
<dbReference type="InterPro" id="IPR018108">
    <property type="entry name" value="MCP_transmembrane"/>
</dbReference>
<dbReference type="InterPro" id="IPR023395">
    <property type="entry name" value="MCP_dom_sf"/>
</dbReference>
<sequence>MTPTTINIMSKVNFTGSDPLSLQVRGFYKGMGFPLLATGTLNSLFFGVYGNCVRKLAEGKPAGPAYSDIFLAGCAGGLAQLSIACPIDLVKIKMQMQTGVDQGIWGKHYESRYKGPATCLKDLYRRGGISGCYIGFSSMLIRDVPTFGFYMVLYHFFTGIFSDGRGSAGAYCQVMSGGLAVTESQHISNHRSPVYPNA</sequence>
<evidence type="ECO:0000256" key="6">
    <source>
        <dbReference type="ARBA" id="ARBA00022989"/>
    </source>
</evidence>
<evidence type="ECO:0000256" key="9">
    <source>
        <dbReference type="PROSITE-ProRule" id="PRU00282"/>
    </source>
</evidence>
<keyword evidence="6" id="KW-1133">Transmembrane helix</keyword>
<comment type="subcellular location">
    <subcellularLocation>
        <location evidence="1">Mitochondrion membrane</location>
        <topology evidence="1">Multi-pass membrane protein</topology>
    </subcellularLocation>
</comment>
<keyword evidence="5" id="KW-0677">Repeat</keyword>
<evidence type="ECO:0000313" key="11">
    <source>
        <dbReference type="EMBL" id="KAK7072857.1"/>
    </source>
</evidence>
<dbReference type="GO" id="GO:0022857">
    <property type="term" value="F:transmembrane transporter activity"/>
    <property type="evidence" value="ECO:0007669"/>
    <property type="project" value="TreeGrafter"/>
</dbReference>
<evidence type="ECO:0000256" key="1">
    <source>
        <dbReference type="ARBA" id="ARBA00004225"/>
    </source>
</evidence>
<gene>
    <name evidence="11" type="ORF">SK128_020458</name>
</gene>
<protein>
    <submittedName>
        <fullName evidence="11">Uncharacterized protein</fullName>
    </submittedName>
</protein>
<evidence type="ECO:0000256" key="4">
    <source>
        <dbReference type="ARBA" id="ARBA00022692"/>
    </source>
</evidence>
<organism evidence="11 12">
    <name type="scientific">Halocaridina rubra</name>
    <name type="common">Hawaiian red shrimp</name>
    <dbReference type="NCBI Taxonomy" id="373956"/>
    <lineage>
        <taxon>Eukaryota</taxon>
        <taxon>Metazoa</taxon>
        <taxon>Ecdysozoa</taxon>
        <taxon>Arthropoda</taxon>
        <taxon>Crustacea</taxon>
        <taxon>Multicrustacea</taxon>
        <taxon>Malacostraca</taxon>
        <taxon>Eumalacostraca</taxon>
        <taxon>Eucarida</taxon>
        <taxon>Decapoda</taxon>
        <taxon>Pleocyemata</taxon>
        <taxon>Caridea</taxon>
        <taxon>Atyoidea</taxon>
        <taxon>Atyidae</taxon>
        <taxon>Halocaridina</taxon>
    </lineage>
</organism>
<dbReference type="Proteomes" id="UP001381693">
    <property type="component" value="Unassembled WGS sequence"/>
</dbReference>
<keyword evidence="12" id="KW-1185">Reference proteome</keyword>
<evidence type="ECO:0000256" key="2">
    <source>
        <dbReference type="ARBA" id="ARBA00006375"/>
    </source>
</evidence>
<dbReference type="PROSITE" id="PS50920">
    <property type="entry name" value="SOLCAR"/>
    <property type="match status" value="1"/>
</dbReference>
<name>A0AAN8WXM8_HALRR</name>
<reference evidence="11 12" key="1">
    <citation type="submission" date="2023-11" db="EMBL/GenBank/DDBJ databases">
        <title>Halocaridina rubra genome assembly.</title>
        <authorList>
            <person name="Smith C."/>
        </authorList>
    </citation>
    <scope>NUCLEOTIDE SEQUENCE [LARGE SCALE GENOMIC DNA]</scope>
    <source>
        <strain evidence="11">EP-1</strain>
        <tissue evidence="11">Whole</tissue>
    </source>
</reference>
<keyword evidence="3 10" id="KW-0813">Transport</keyword>
<evidence type="ECO:0000256" key="7">
    <source>
        <dbReference type="ARBA" id="ARBA00023128"/>
    </source>
</evidence>
<proteinExistence type="inferred from homology"/>
<keyword evidence="4 9" id="KW-0812">Transmembrane</keyword>
<keyword evidence="8 9" id="KW-0472">Membrane</keyword>
<dbReference type="AlphaFoldDB" id="A0AAN8WXM8"/>
<dbReference type="GO" id="GO:0031966">
    <property type="term" value="C:mitochondrial membrane"/>
    <property type="evidence" value="ECO:0007669"/>
    <property type="project" value="UniProtKB-SubCell"/>
</dbReference>
<dbReference type="InterPro" id="IPR050567">
    <property type="entry name" value="Mitochondrial_Carrier"/>
</dbReference>
<evidence type="ECO:0000256" key="8">
    <source>
        <dbReference type="ARBA" id="ARBA00023136"/>
    </source>
</evidence>
<comment type="similarity">
    <text evidence="2 10">Belongs to the mitochondrial carrier (TC 2.A.29) family.</text>
</comment>
<evidence type="ECO:0000256" key="10">
    <source>
        <dbReference type="RuleBase" id="RU000488"/>
    </source>
</evidence>
<evidence type="ECO:0000256" key="5">
    <source>
        <dbReference type="ARBA" id="ARBA00022737"/>
    </source>
</evidence>
<comment type="caution">
    <text evidence="11">The sequence shown here is derived from an EMBL/GenBank/DDBJ whole genome shotgun (WGS) entry which is preliminary data.</text>
</comment>
<dbReference type="SUPFAM" id="SSF103506">
    <property type="entry name" value="Mitochondrial carrier"/>
    <property type="match status" value="1"/>
</dbReference>
<dbReference type="PANTHER" id="PTHR45624">
    <property type="entry name" value="MITOCHONDRIAL BASIC AMINO ACIDS TRANSPORTER-RELATED"/>
    <property type="match status" value="1"/>
</dbReference>
<dbReference type="Pfam" id="PF00153">
    <property type="entry name" value="Mito_carr"/>
    <property type="match status" value="1"/>
</dbReference>
<feature type="repeat" description="Solcar" evidence="9">
    <location>
        <begin position="67"/>
        <end position="160"/>
    </location>
</feature>